<dbReference type="Proteomes" id="UP001159663">
    <property type="component" value="Unassembled WGS sequence"/>
</dbReference>
<organism evidence="1 2">
    <name type="scientific">Vibrio splendidus</name>
    <dbReference type="NCBI Taxonomy" id="29497"/>
    <lineage>
        <taxon>Bacteria</taxon>
        <taxon>Pseudomonadati</taxon>
        <taxon>Pseudomonadota</taxon>
        <taxon>Gammaproteobacteria</taxon>
        <taxon>Vibrionales</taxon>
        <taxon>Vibrionaceae</taxon>
        <taxon>Vibrio</taxon>
    </lineage>
</organism>
<comment type="caution">
    <text evidence="1">The sequence shown here is derived from an EMBL/GenBank/DDBJ whole genome shotgun (WGS) entry which is preliminary data.</text>
</comment>
<protein>
    <submittedName>
        <fullName evidence="1">Uncharacterized protein</fullName>
    </submittedName>
</protein>
<dbReference type="EMBL" id="JAKMYX010000181">
    <property type="protein sequence ID" value="MDH5924254.1"/>
    <property type="molecule type" value="Genomic_DNA"/>
</dbReference>
<evidence type="ECO:0000313" key="2">
    <source>
        <dbReference type="Proteomes" id="UP001159663"/>
    </source>
</evidence>
<accession>A0AA43JZG1</accession>
<reference evidence="1" key="1">
    <citation type="submission" date="2022-01" db="EMBL/GenBank/DDBJ databases">
        <title>Vibrio aestuarianus Clade A and Clade B isolates are associated with Pacific oyster (Crassostrea gigas) disease outbreaks across Ireland.</title>
        <authorList>
            <person name="Coyle N."/>
            <person name="O'Toole C."/>
            <person name="Thomas J.C.L."/>
            <person name="Ryder D."/>
            <person name="Cheslett D."/>
            <person name="Feist S."/>
            <person name="Bean T."/>
            <person name="Joseph A."/>
            <person name="Waina A."/>
            <person name="Feil E."/>
            <person name="Verner-Jeffreys D.W."/>
        </authorList>
    </citation>
    <scope>NUCLEOTIDE SEQUENCE</scope>
    <source>
        <strain evidence="1">S/17/14 A</strain>
    </source>
</reference>
<gene>
    <name evidence="1" type="ORF">L8R85_24950</name>
</gene>
<dbReference type="RefSeq" id="WP_132715077.1">
    <property type="nucleotide sequence ID" value="NZ_JAKMYJ010000005.1"/>
</dbReference>
<proteinExistence type="predicted"/>
<name>A0AA43JZG1_VIBSP</name>
<dbReference type="AlphaFoldDB" id="A0AA43JZG1"/>
<evidence type="ECO:0000313" key="1">
    <source>
        <dbReference type="EMBL" id="MDH5924254.1"/>
    </source>
</evidence>
<sequence length="97" mass="11433">MDYILAGVVIFSVGTGVASIKRYIESHTEKIITNQNQLESNLIEDNLKLKEQVNEQTEELLIMMRYVKIHKSMDHYKDFRNHMKTAMFINRNDIDDN</sequence>